<dbReference type="InterPro" id="IPR005835">
    <property type="entry name" value="NTP_transferase_dom"/>
</dbReference>
<protein>
    <recommendedName>
        <fullName evidence="3">Nucleotidyl transferase domain-containing protein</fullName>
    </recommendedName>
</protein>
<dbReference type="SUPFAM" id="SSF53448">
    <property type="entry name" value="Nucleotide-diphospho-sugar transferases"/>
    <property type="match status" value="1"/>
</dbReference>
<evidence type="ECO:0000256" key="2">
    <source>
        <dbReference type="ARBA" id="ARBA00022695"/>
    </source>
</evidence>
<dbReference type="Pfam" id="PF00483">
    <property type="entry name" value="NTP_transferase"/>
    <property type="match status" value="1"/>
</dbReference>
<feature type="non-terminal residue" evidence="4">
    <location>
        <position position="1"/>
    </location>
</feature>
<dbReference type="InterPro" id="IPR029044">
    <property type="entry name" value="Nucleotide-diphossugar_trans"/>
</dbReference>
<gene>
    <name evidence="4" type="ORF">S01H1_68458</name>
</gene>
<name>X0WNR3_9ZZZZ</name>
<evidence type="ECO:0000256" key="1">
    <source>
        <dbReference type="ARBA" id="ARBA00022679"/>
    </source>
</evidence>
<keyword evidence="2" id="KW-0548">Nucleotidyltransferase</keyword>
<keyword evidence="1" id="KW-0808">Transferase</keyword>
<evidence type="ECO:0000313" key="4">
    <source>
        <dbReference type="EMBL" id="GAG32285.1"/>
    </source>
</evidence>
<evidence type="ECO:0000259" key="3">
    <source>
        <dbReference type="Pfam" id="PF00483"/>
    </source>
</evidence>
<dbReference type="EMBL" id="BARS01045403">
    <property type="protein sequence ID" value="GAG32285.1"/>
    <property type="molecule type" value="Genomic_DNA"/>
</dbReference>
<dbReference type="Gene3D" id="3.90.550.10">
    <property type="entry name" value="Spore Coat Polysaccharide Biosynthesis Protein SpsA, Chain A"/>
    <property type="match status" value="2"/>
</dbReference>
<dbReference type="InterPro" id="IPR050065">
    <property type="entry name" value="GlmU-like"/>
</dbReference>
<accession>X0WNR3</accession>
<dbReference type="PANTHER" id="PTHR43584:SF8">
    <property type="entry name" value="N-ACETYLMURAMATE ALPHA-1-PHOSPHATE URIDYLYLTRANSFERASE"/>
    <property type="match status" value="1"/>
</dbReference>
<sequence>LAAGQGTRLGPVGELIPKPLLYLPGGSLLEYQLQLLKALSVDRVFIVVDHLAKKVEEHLRASGWEDSVTLIRQRKPPGLLGAILSAEDCIAGRFLVLHGDNYFSQVPAYFVTAAEGAEYAFLTDGVASISEAKRLATSGCYLLSPAVFPLLREVLAQGTGDSLVELVHLLLAKERPVEGVPLRGWRRNLNRPRDLLEVSARILGEWDHCFHPASAEPGYNKGGEGSRLNPPCWISPTSRVLNSSLGPH</sequence>
<comment type="caution">
    <text evidence="4">The sequence shown here is derived from an EMBL/GenBank/DDBJ whole genome shotgun (WGS) entry which is preliminary data.</text>
</comment>
<reference evidence="4" key="1">
    <citation type="journal article" date="2014" name="Front. Microbiol.">
        <title>High frequency of phylogenetically diverse reductive dehalogenase-homologous genes in deep subseafloor sedimentary metagenomes.</title>
        <authorList>
            <person name="Kawai M."/>
            <person name="Futagami T."/>
            <person name="Toyoda A."/>
            <person name="Takaki Y."/>
            <person name="Nishi S."/>
            <person name="Hori S."/>
            <person name="Arai W."/>
            <person name="Tsubouchi T."/>
            <person name="Morono Y."/>
            <person name="Uchiyama I."/>
            <person name="Ito T."/>
            <person name="Fujiyama A."/>
            <person name="Inagaki F."/>
            <person name="Takami H."/>
        </authorList>
    </citation>
    <scope>NUCLEOTIDE SEQUENCE</scope>
    <source>
        <strain evidence="4">Expedition CK06-06</strain>
    </source>
</reference>
<proteinExistence type="predicted"/>
<feature type="non-terminal residue" evidence="4">
    <location>
        <position position="248"/>
    </location>
</feature>
<dbReference type="AlphaFoldDB" id="X0WNR3"/>
<organism evidence="4">
    <name type="scientific">marine sediment metagenome</name>
    <dbReference type="NCBI Taxonomy" id="412755"/>
    <lineage>
        <taxon>unclassified sequences</taxon>
        <taxon>metagenomes</taxon>
        <taxon>ecological metagenomes</taxon>
    </lineage>
</organism>
<dbReference type="PANTHER" id="PTHR43584">
    <property type="entry name" value="NUCLEOTIDYL TRANSFERASE"/>
    <property type="match status" value="1"/>
</dbReference>
<feature type="domain" description="Nucleotidyl transferase" evidence="3">
    <location>
        <begin position="1"/>
        <end position="115"/>
    </location>
</feature>
<dbReference type="GO" id="GO:0016779">
    <property type="term" value="F:nucleotidyltransferase activity"/>
    <property type="evidence" value="ECO:0007669"/>
    <property type="project" value="UniProtKB-KW"/>
</dbReference>